<protein>
    <recommendedName>
        <fullName evidence="3">Type IV pilus modification protein PilV</fullName>
    </recommendedName>
</protein>
<dbReference type="Proteomes" id="UP001056201">
    <property type="component" value="Chromosome 2"/>
</dbReference>
<gene>
    <name evidence="1" type="ORF">MW290_29620</name>
</gene>
<dbReference type="EMBL" id="CP097636">
    <property type="protein sequence ID" value="URI09709.1"/>
    <property type="molecule type" value="Genomic_DNA"/>
</dbReference>
<reference evidence="1" key="1">
    <citation type="submission" date="2022-05" db="EMBL/GenBank/DDBJ databases">
        <title>An RpoN-dependent PEP-CTERM gene is involved in floc formation of an Aquincola tertiaricarbonis strain.</title>
        <authorList>
            <person name="Qiu D."/>
            <person name="Xia M."/>
        </authorList>
    </citation>
    <scope>NUCLEOTIDE SEQUENCE</scope>
    <source>
        <strain evidence="1">RN12</strain>
    </source>
</reference>
<keyword evidence="2" id="KW-1185">Reference proteome</keyword>
<organism evidence="1 2">
    <name type="scientific">Aquincola tertiaricarbonis</name>
    <dbReference type="NCBI Taxonomy" id="391953"/>
    <lineage>
        <taxon>Bacteria</taxon>
        <taxon>Pseudomonadati</taxon>
        <taxon>Pseudomonadota</taxon>
        <taxon>Betaproteobacteria</taxon>
        <taxon>Burkholderiales</taxon>
        <taxon>Sphaerotilaceae</taxon>
        <taxon>Aquincola</taxon>
    </lineage>
</organism>
<proteinExistence type="predicted"/>
<evidence type="ECO:0000313" key="2">
    <source>
        <dbReference type="Proteomes" id="UP001056201"/>
    </source>
</evidence>
<name>A0ABY4S9P7_AQUTE</name>
<evidence type="ECO:0000313" key="1">
    <source>
        <dbReference type="EMBL" id="URI09709.1"/>
    </source>
</evidence>
<sequence>MRTPRTRRHALRGFGMLEALIAMVVLVFGLLGMSRFQAKVVKAGTDGQVRLQALRMADQLANLVRIDRPANAACYTAPAAGTCDNAAARTLTDNWRTATLAALPGTATATSTLNAANGRLTIRLGWTGKLQQDAGEDDANAPYVEVVTDVRF</sequence>
<accession>A0ABY4S9P7</accession>
<evidence type="ECO:0008006" key="3">
    <source>
        <dbReference type="Google" id="ProtNLM"/>
    </source>
</evidence>
<dbReference type="RefSeq" id="WP_250197932.1">
    <property type="nucleotide sequence ID" value="NZ_CP097636.1"/>
</dbReference>